<dbReference type="OrthoDB" id="127198at2759"/>
<name>A0A225UHG2_9STRA</name>
<evidence type="ECO:0000313" key="2">
    <source>
        <dbReference type="EMBL" id="OWY92492.1"/>
    </source>
</evidence>
<proteinExistence type="predicted"/>
<gene>
    <name evidence="2" type="ORF">PHMEG_00038489</name>
</gene>
<feature type="compositionally biased region" description="Basic residues" evidence="1">
    <location>
        <begin position="116"/>
        <end position="129"/>
    </location>
</feature>
<organism evidence="2 3">
    <name type="scientific">Phytophthora megakarya</name>
    <dbReference type="NCBI Taxonomy" id="4795"/>
    <lineage>
        <taxon>Eukaryota</taxon>
        <taxon>Sar</taxon>
        <taxon>Stramenopiles</taxon>
        <taxon>Oomycota</taxon>
        <taxon>Peronosporomycetes</taxon>
        <taxon>Peronosporales</taxon>
        <taxon>Peronosporaceae</taxon>
        <taxon>Phytophthora</taxon>
    </lineage>
</organism>
<feature type="region of interest" description="Disordered" evidence="1">
    <location>
        <begin position="99"/>
        <end position="141"/>
    </location>
</feature>
<keyword evidence="3" id="KW-1185">Reference proteome</keyword>
<sequence length="321" mass="35383">MVRVLGASGDSGFHRESQEDVKIKEEYREEVPTNAGSTEASLNTARSTDQQSMESISTDRHEADLDQDPDLEEKPRIPLKAATTATADIDMNLDLYTTDEETTKSKSTKSVAATRSSKKKKVKIARTKLKAPDSESEDVNKPRSTIAKDMIEQAYYRKILSETLLHDPVLAIIQVRQIGDLTGPVSKPNTSLDRLNAVKILLDLLQEAGLVAGEFDPDSLFEMELGAIQASTQDLYDSLKILVGEHVQTPDLNYQTGSSHYASVTSEPDSDSPRAPQRMSLGPSGAKYMRSRVNSPDRRPAGPSRTPEKPDRQEERQIQAG</sequence>
<dbReference type="EMBL" id="NBNE01017946">
    <property type="protein sequence ID" value="OWY92492.1"/>
    <property type="molecule type" value="Genomic_DNA"/>
</dbReference>
<protein>
    <submittedName>
        <fullName evidence="2">Uncharacterized protein</fullName>
    </submittedName>
</protein>
<feature type="compositionally biased region" description="Polar residues" evidence="1">
    <location>
        <begin position="253"/>
        <end position="267"/>
    </location>
</feature>
<feature type="region of interest" description="Disordered" evidence="1">
    <location>
        <begin position="253"/>
        <end position="321"/>
    </location>
</feature>
<feature type="compositionally biased region" description="Basic and acidic residues" evidence="1">
    <location>
        <begin position="295"/>
        <end position="321"/>
    </location>
</feature>
<feature type="compositionally biased region" description="Basic and acidic residues" evidence="1">
    <location>
        <begin position="130"/>
        <end position="141"/>
    </location>
</feature>
<evidence type="ECO:0000313" key="3">
    <source>
        <dbReference type="Proteomes" id="UP000198211"/>
    </source>
</evidence>
<comment type="caution">
    <text evidence="2">The sequence shown here is derived from an EMBL/GenBank/DDBJ whole genome shotgun (WGS) entry which is preliminary data.</text>
</comment>
<dbReference type="Proteomes" id="UP000198211">
    <property type="component" value="Unassembled WGS sequence"/>
</dbReference>
<dbReference type="AlphaFoldDB" id="A0A225UHG2"/>
<feature type="compositionally biased region" description="Basic and acidic residues" evidence="1">
    <location>
        <begin position="12"/>
        <end position="31"/>
    </location>
</feature>
<accession>A0A225UHG2</accession>
<reference evidence="3" key="1">
    <citation type="submission" date="2017-03" db="EMBL/GenBank/DDBJ databases">
        <title>Phytopthora megakarya and P. palmivora, two closely related causual agents of cacao black pod achieved similar genome size and gene model numbers by different mechanisms.</title>
        <authorList>
            <person name="Ali S."/>
            <person name="Shao J."/>
            <person name="Larry D.J."/>
            <person name="Kronmiller B."/>
            <person name="Shen D."/>
            <person name="Strem M.D."/>
            <person name="Melnick R.L."/>
            <person name="Guiltinan M.J."/>
            <person name="Tyler B.M."/>
            <person name="Meinhardt L.W."/>
            <person name="Bailey B.A."/>
        </authorList>
    </citation>
    <scope>NUCLEOTIDE SEQUENCE [LARGE SCALE GENOMIC DNA]</scope>
    <source>
        <strain evidence="3">zdho120</strain>
    </source>
</reference>
<feature type="compositionally biased region" description="Polar residues" evidence="1">
    <location>
        <begin position="34"/>
        <end position="56"/>
    </location>
</feature>
<feature type="region of interest" description="Disordered" evidence="1">
    <location>
        <begin position="1"/>
        <end position="83"/>
    </location>
</feature>
<evidence type="ECO:0000256" key="1">
    <source>
        <dbReference type="SAM" id="MobiDB-lite"/>
    </source>
</evidence>